<reference evidence="1 2" key="1">
    <citation type="submission" date="2018-05" db="EMBL/GenBank/DDBJ databases">
        <title>Genomic Encyclopedia of Type Strains, Phase IV (KMG-IV): sequencing the most valuable type-strain genomes for metagenomic binning, comparative biology and taxonomic classification.</title>
        <authorList>
            <person name="Goeker M."/>
        </authorList>
    </citation>
    <scope>NUCLEOTIDE SEQUENCE [LARGE SCALE GENOMIC DNA]</scope>
    <source>
        <strain evidence="1 2">DSM 100333</strain>
    </source>
</reference>
<protein>
    <submittedName>
        <fullName evidence="1">Uncharacterized protein DUF4494</fullName>
    </submittedName>
</protein>
<dbReference type="Proteomes" id="UP000245870">
    <property type="component" value="Unassembled WGS sequence"/>
</dbReference>
<proteinExistence type="predicted"/>
<dbReference type="RefSeq" id="WP_116617311.1">
    <property type="nucleotide sequence ID" value="NZ_CALDWB010000026.1"/>
</dbReference>
<comment type="caution">
    <text evidence="1">The sequence shown here is derived from an EMBL/GenBank/DDBJ whole genome shotgun (WGS) entry which is preliminary data.</text>
</comment>
<evidence type="ECO:0000313" key="2">
    <source>
        <dbReference type="Proteomes" id="UP000245870"/>
    </source>
</evidence>
<accession>A0A2U0TYT9</accession>
<dbReference type="AlphaFoldDB" id="A0A2U0TYT9"/>
<name>A0A2U0TYT9_9BACT</name>
<gene>
    <name evidence="1" type="ORF">C7379_12411</name>
</gene>
<keyword evidence="2" id="KW-1185">Reference proteome</keyword>
<dbReference type="EMBL" id="QENY01000024">
    <property type="protein sequence ID" value="PVX48767.1"/>
    <property type="molecule type" value="Genomic_DNA"/>
</dbReference>
<dbReference type="Pfam" id="PF14902">
    <property type="entry name" value="DUF4494"/>
    <property type="match status" value="1"/>
</dbReference>
<organism evidence="1 2">
    <name type="scientific">Hallella colorans</name>
    <dbReference type="NCBI Taxonomy" id="1703337"/>
    <lineage>
        <taxon>Bacteria</taxon>
        <taxon>Pseudomonadati</taxon>
        <taxon>Bacteroidota</taxon>
        <taxon>Bacteroidia</taxon>
        <taxon>Bacteroidales</taxon>
        <taxon>Prevotellaceae</taxon>
        <taxon>Hallella</taxon>
    </lineage>
</organism>
<evidence type="ECO:0000313" key="1">
    <source>
        <dbReference type="EMBL" id="PVX48767.1"/>
    </source>
</evidence>
<dbReference type="InterPro" id="IPR027848">
    <property type="entry name" value="DUF4494"/>
</dbReference>
<sequence length="172" mass="19290">MKSRTSDWFETKIKYDKTQEDGSQKSVVEQYVVDALSFTEAESTLIEEMSAYISGDFKIAGIKPAPYHEIFFSDSASADKWYRAKLSFITIDEKTEKEKRSTVNYLVQAASLPGAVKSIEEVMGGTMIDYVIASIAETSFMDVFLHTDNMAKGEANDVPEYEAQSQEEKGTE</sequence>
<dbReference type="OrthoDB" id="954784at2"/>